<evidence type="ECO:0000256" key="1">
    <source>
        <dbReference type="SAM" id="Phobius"/>
    </source>
</evidence>
<dbReference type="Proteomes" id="UP000601223">
    <property type="component" value="Unassembled WGS sequence"/>
</dbReference>
<feature type="transmembrane region" description="Helical" evidence="1">
    <location>
        <begin position="153"/>
        <end position="176"/>
    </location>
</feature>
<feature type="transmembrane region" description="Helical" evidence="1">
    <location>
        <begin position="188"/>
        <end position="206"/>
    </location>
</feature>
<sequence length="207" mass="20983">MSERSTAWSEYLAAAHRLDTVRREAADAAAGEASALAAARDELPTVHGRLAMQAARLVDAAGRAGVPAPMLQPGPAELHDAAQAVAGGPAVALAALRQAGAHVDVADGALARLDDEGTGPQALRNLLVYGPLALVAMLVQLAVAGLAEPDAQLFFAAVCGLVLAPLAFGAGWLVTGMVYPDRPRTPQVGALVCIAPALVVVLLLALL</sequence>
<keyword evidence="3" id="KW-1185">Reference proteome</keyword>
<keyword evidence="1" id="KW-0472">Membrane</keyword>
<gene>
    <name evidence="2" type="ORF">Cba03nite_27150</name>
</gene>
<name>A0A8J3JBS9_9ACTN</name>
<accession>A0A8J3JBS9</accession>
<comment type="caution">
    <text evidence="2">The sequence shown here is derived from an EMBL/GenBank/DDBJ whole genome shotgun (WGS) entry which is preliminary data.</text>
</comment>
<keyword evidence="1" id="KW-0812">Transmembrane</keyword>
<dbReference type="AlphaFoldDB" id="A0A8J3JBS9"/>
<proteinExistence type="predicted"/>
<organism evidence="2 3">
    <name type="scientific">Catellatospora bangladeshensis</name>
    <dbReference type="NCBI Taxonomy" id="310355"/>
    <lineage>
        <taxon>Bacteria</taxon>
        <taxon>Bacillati</taxon>
        <taxon>Actinomycetota</taxon>
        <taxon>Actinomycetes</taxon>
        <taxon>Micromonosporales</taxon>
        <taxon>Micromonosporaceae</taxon>
        <taxon>Catellatospora</taxon>
    </lineage>
</organism>
<reference evidence="2 3" key="1">
    <citation type="submission" date="2021-01" db="EMBL/GenBank/DDBJ databases">
        <title>Whole genome shotgun sequence of Catellatospora bangladeshensis NBRC 107357.</title>
        <authorList>
            <person name="Komaki H."/>
            <person name="Tamura T."/>
        </authorList>
    </citation>
    <scope>NUCLEOTIDE SEQUENCE [LARGE SCALE GENOMIC DNA]</scope>
    <source>
        <strain evidence="2 3">NBRC 107357</strain>
    </source>
</reference>
<evidence type="ECO:0000313" key="3">
    <source>
        <dbReference type="Proteomes" id="UP000601223"/>
    </source>
</evidence>
<feature type="transmembrane region" description="Helical" evidence="1">
    <location>
        <begin position="126"/>
        <end position="147"/>
    </location>
</feature>
<dbReference type="EMBL" id="BONF01000012">
    <property type="protein sequence ID" value="GIF81366.1"/>
    <property type="molecule type" value="Genomic_DNA"/>
</dbReference>
<keyword evidence="1" id="KW-1133">Transmembrane helix</keyword>
<dbReference type="RefSeq" id="WP_203745697.1">
    <property type="nucleotide sequence ID" value="NZ_BONF01000012.1"/>
</dbReference>
<protein>
    <submittedName>
        <fullName evidence="2">Uncharacterized protein</fullName>
    </submittedName>
</protein>
<evidence type="ECO:0000313" key="2">
    <source>
        <dbReference type="EMBL" id="GIF81366.1"/>
    </source>
</evidence>